<feature type="chain" id="PRO_5045960097" evidence="1">
    <location>
        <begin position="32"/>
        <end position="528"/>
    </location>
</feature>
<keyword evidence="4" id="KW-0378">Hydrolase</keyword>
<dbReference type="EMBL" id="JAVDDT010000003">
    <property type="protein sequence ID" value="MDQ2069427.1"/>
    <property type="molecule type" value="Genomic_DNA"/>
</dbReference>
<dbReference type="Pfam" id="PF11954">
    <property type="entry name" value="DUF3471"/>
    <property type="match status" value="1"/>
</dbReference>
<proteinExistence type="predicted"/>
<dbReference type="GO" id="GO:0016787">
    <property type="term" value="F:hydrolase activity"/>
    <property type="evidence" value="ECO:0007669"/>
    <property type="project" value="UniProtKB-KW"/>
</dbReference>
<protein>
    <submittedName>
        <fullName evidence="4">Serine hydrolase</fullName>
    </submittedName>
</protein>
<keyword evidence="5" id="KW-1185">Reference proteome</keyword>
<evidence type="ECO:0000259" key="2">
    <source>
        <dbReference type="Pfam" id="PF00144"/>
    </source>
</evidence>
<name>A0ABU0W5Y0_9GAMM</name>
<dbReference type="InterPro" id="IPR021860">
    <property type="entry name" value="Peptidase_S12_Pab87-rel_C"/>
</dbReference>
<dbReference type="PANTHER" id="PTHR46825">
    <property type="entry name" value="D-ALANYL-D-ALANINE-CARBOXYPEPTIDASE/ENDOPEPTIDASE AMPH"/>
    <property type="match status" value="1"/>
</dbReference>
<reference evidence="4 5" key="1">
    <citation type="submission" date="2023-08" db="EMBL/GenBank/DDBJ databases">
        <title>Whole-genome sequencing of halo(alkali)philic microorganisms from hypersaline lakes.</title>
        <authorList>
            <person name="Sorokin D.Y."/>
            <person name="Abbas B."/>
            <person name="Merkel A.Y."/>
        </authorList>
    </citation>
    <scope>NUCLEOTIDE SEQUENCE [LARGE SCALE GENOMIC DNA]</scope>
    <source>
        <strain evidence="4 5">AB-CW4</strain>
    </source>
</reference>
<dbReference type="InterPro" id="IPR012338">
    <property type="entry name" value="Beta-lactam/transpept-like"/>
</dbReference>
<dbReference type="SUPFAM" id="SSF56601">
    <property type="entry name" value="beta-lactamase/transpeptidase-like"/>
    <property type="match status" value="1"/>
</dbReference>
<evidence type="ECO:0000313" key="4">
    <source>
        <dbReference type="EMBL" id="MDQ2069427.1"/>
    </source>
</evidence>
<evidence type="ECO:0000259" key="3">
    <source>
        <dbReference type="Pfam" id="PF11954"/>
    </source>
</evidence>
<gene>
    <name evidence="4" type="ORF">RBH19_06055</name>
</gene>
<dbReference type="Pfam" id="PF00144">
    <property type="entry name" value="Beta-lactamase"/>
    <property type="match status" value="1"/>
</dbReference>
<dbReference type="InterPro" id="IPR001466">
    <property type="entry name" value="Beta-lactam-related"/>
</dbReference>
<feature type="domain" description="Beta-lactamase-related" evidence="2">
    <location>
        <begin position="40"/>
        <end position="370"/>
    </location>
</feature>
<feature type="signal peptide" evidence="1">
    <location>
        <begin position="1"/>
        <end position="31"/>
    </location>
</feature>
<organism evidence="4 5">
    <name type="scientific">Natronospira bacteriovora</name>
    <dbReference type="NCBI Taxonomy" id="3069753"/>
    <lineage>
        <taxon>Bacteria</taxon>
        <taxon>Pseudomonadati</taxon>
        <taxon>Pseudomonadota</taxon>
        <taxon>Gammaproteobacteria</taxon>
        <taxon>Natronospirales</taxon>
        <taxon>Natronospiraceae</taxon>
        <taxon>Natronospira</taxon>
    </lineage>
</organism>
<dbReference type="Gene3D" id="2.40.128.600">
    <property type="match status" value="1"/>
</dbReference>
<dbReference type="Gene3D" id="3.40.710.10">
    <property type="entry name" value="DD-peptidase/beta-lactamase superfamily"/>
    <property type="match status" value="1"/>
</dbReference>
<evidence type="ECO:0000256" key="1">
    <source>
        <dbReference type="SAM" id="SignalP"/>
    </source>
</evidence>
<dbReference type="RefSeq" id="WP_306727928.1">
    <property type="nucleotide sequence ID" value="NZ_JAVDDT010000003.1"/>
</dbReference>
<dbReference type="InterPro" id="IPR050491">
    <property type="entry name" value="AmpC-like"/>
</dbReference>
<dbReference type="Proteomes" id="UP001239019">
    <property type="component" value="Unassembled WGS sequence"/>
</dbReference>
<sequence length="528" mass="59530">MTTEPAMFALHRLIALPLFACAALLPMNAPAADQASLEDLDEWIEAGMADWGIPGLAIAVVHQDEVIYARGFGLRKLGESATVDEHTLFGVASTTKAMTAAALAMLVDDGKLDWDDRVVDHLPNFRLSDPWVTHEVRVRDLLTHRVGVGRMTGNRLQFMNYSPRADIIHQMRYAEFEQPFRSAYVYSNVMYSVAGELIPAITGKSWDDFIMARLFEPLGMKDSNTSITAIASDANAAWPHQEIDGEVVTIPRRNFDNVGPSASVNSSVHDMAQWMRLQLGEPGVYGGERLISEEQMRETHQPQIATGRDDHQSPIRAYGLGWSLGDYRGYSIAQHGGASDGMNTQLIMVPELELGVVVVSNTFNNFRLALANTIIDRMAGLDEKDWHEHYLSDFQDRKQSAQEKRDEIHAARQSGTRPSVSLNEFAGHYHDPLYKDVEVFSPGEGRLALRFWGDDRHIADLEHWHHDTFRAIWRNPARREKFVHFTLDADGQPDTLTVNFTLRPDVLQVGLYPSSYQRSVTYQRREQN</sequence>
<evidence type="ECO:0000313" key="5">
    <source>
        <dbReference type="Proteomes" id="UP001239019"/>
    </source>
</evidence>
<keyword evidence="1" id="KW-0732">Signal</keyword>
<dbReference type="PANTHER" id="PTHR46825:SF15">
    <property type="entry name" value="BETA-LACTAMASE-RELATED DOMAIN-CONTAINING PROTEIN"/>
    <property type="match status" value="1"/>
</dbReference>
<comment type="caution">
    <text evidence="4">The sequence shown here is derived from an EMBL/GenBank/DDBJ whole genome shotgun (WGS) entry which is preliminary data.</text>
</comment>
<accession>A0ABU0W5Y0</accession>
<feature type="domain" description="Peptidase S12 Pab87-related C-terminal" evidence="3">
    <location>
        <begin position="412"/>
        <end position="501"/>
    </location>
</feature>